<dbReference type="PANTHER" id="PTHR11017">
    <property type="entry name" value="LEUCINE-RICH REPEAT-CONTAINING PROTEIN"/>
    <property type="match status" value="1"/>
</dbReference>
<keyword evidence="6" id="KW-1185">Reference proteome</keyword>
<accession>A0ABM3H9V7</accession>
<keyword evidence="2" id="KW-0677">Repeat</keyword>
<evidence type="ECO:0000313" key="6">
    <source>
        <dbReference type="Proteomes" id="UP000827889"/>
    </source>
</evidence>
<dbReference type="Pfam" id="PF23282">
    <property type="entry name" value="WHD_ROQ1"/>
    <property type="match status" value="1"/>
</dbReference>
<evidence type="ECO:0000256" key="4">
    <source>
        <dbReference type="SAM" id="MobiDB-lite"/>
    </source>
</evidence>
<dbReference type="GeneID" id="125314630"/>
<organism evidence="6 7">
    <name type="scientific">Rhodamnia argentea</name>
    <dbReference type="NCBI Taxonomy" id="178133"/>
    <lineage>
        <taxon>Eukaryota</taxon>
        <taxon>Viridiplantae</taxon>
        <taxon>Streptophyta</taxon>
        <taxon>Embryophyta</taxon>
        <taxon>Tracheophyta</taxon>
        <taxon>Spermatophyta</taxon>
        <taxon>Magnoliopsida</taxon>
        <taxon>eudicotyledons</taxon>
        <taxon>Gunneridae</taxon>
        <taxon>Pentapetalae</taxon>
        <taxon>rosids</taxon>
        <taxon>malvids</taxon>
        <taxon>Myrtales</taxon>
        <taxon>Myrtaceae</taxon>
        <taxon>Myrtoideae</taxon>
        <taxon>Myrteae</taxon>
        <taxon>Australasian group</taxon>
        <taxon>Rhodamnia</taxon>
    </lineage>
</organism>
<dbReference type="InterPro" id="IPR055414">
    <property type="entry name" value="LRR_R13L4/SHOC2-like"/>
</dbReference>
<dbReference type="Gene3D" id="3.40.50.10140">
    <property type="entry name" value="Toll/interleukin-1 receptor homology (TIR) domain"/>
    <property type="match status" value="2"/>
</dbReference>
<dbReference type="InterPro" id="IPR042197">
    <property type="entry name" value="Apaf_helical"/>
</dbReference>
<feature type="region of interest" description="Disordered" evidence="4">
    <location>
        <begin position="1"/>
        <end position="75"/>
    </location>
</feature>
<dbReference type="SUPFAM" id="SSF52058">
    <property type="entry name" value="L domain-like"/>
    <property type="match status" value="2"/>
</dbReference>
<evidence type="ECO:0000256" key="3">
    <source>
        <dbReference type="ARBA" id="ARBA00022821"/>
    </source>
</evidence>
<dbReference type="PANTHER" id="PTHR11017:SF570">
    <property type="entry name" value="DISEASE RESISTANCE PROTEIN (TIR-NBS CLASS)-RELATED"/>
    <property type="match status" value="1"/>
</dbReference>
<keyword evidence="1" id="KW-0433">Leucine-rich repeat</keyword>
<evidence type="ECO:0000256" key="2">
    <source>
        <dbReference type="ARBA" id="ARBA00022737"/>
    </source>
</evidence>
<evidence type="ECO:0000256" key="1">
    <source>
        <dbReference type="ARBA" id="ARBA00022614"/>
    </source>
</evidence>
<dbReference type="Gene3D" id="1.10.8.430">
    <property type="entry name" value="Helical domain of apoptotic protease-activating factors"/>
    <property type="match status" value="1"/>
</dbReference>
<dbReference type="InterPro" id="IPR027417">
    <property type="entry name" value="P-loop_NTPase"/>
</dbReference>
<dbReference type="InterPro" id="IPR044974">
    <property type="entry name" value="Disease_R_plants"/>
</dbReference>
<dbReference type="Pfam" id="PF23598">
    <property type="entry name" value="LRR_14"/>
    <property type="match status" value="1"/>
</dbReference>
<dbReference type="InterPro" id="IPR000157">
    <property type="entry name" value="TIR_dom"/>
</dbReference>
<dbReference type="InterPro" id="IPR002182">
    <property type="entry name" value="NB-ARC"/>
</dbReference>
<feature type="domain" description="TIR" evidence="5">
    <location>
        <begin position="90"/>
        <end position="233"/>
    </location>
</feature>
<sequence length="1317" mass="149002">MEDQPKQSSLSVPGASSSSTSTERSDSGPPASDDIGQETSDQQQQVLSPRHERAKGKAPFDSLEPAMEDRQPKQAKLIEASSSSISVIVNNYYIFLSFRGADTRNGFVDHLYHKLQEVGLPLHPNFELKDENDHPWDLDFGKKLISAIRHSKVSIPVISETYAASELCLRELIEIMACKKTGGQIVLPVFYKVKPHEVRDLEGAFGEAFRSRRQCFEWEDVEQKGPEALQEVVDSRTFESEKLTRGREAELVNKLIERIRLEQQHDSQPHLPVNSVEIEDTEVSRSSTSPEGSNSGPSASSTSVIGNNYYIFLSFRGPDTRSGFVDHLYHRLQNVGLKFHPNFVFRDDNDLAFGKDIGNNLTSAIKQSKFLLPVISEKYASSEWCLRELIDIMDCKESNEQIILPVFYKVKPYEVRELMGNFGKAFEERKHRFKMEDVKEKGPEALRKVADLRTFESEKFESGHEGKLVEELVKIITDELRRDFPHPLPADLVGFDNHVAEVTRLADTASSEVQNIVIYGIGGIGKTTLATHVYHKLLDDFKYHSFIKDTRETIQSKGIVHVQSRLLSDMTDTIVTVPDPDRGINMIRAACAKKVLILLDDVACQDHIDKLIGGCNFGAGSRIIITCRDKDLLKPEYKGYELTEMNMQDALLLFRKYAFKGEQTPIELVTLSSDIVATTGRIPLALVIIGSFLNRKDKSIWTETLEKLKKVPHIDVQQKLRISYESLGYEEQQMFLDIACFFIGIDKRIVAYLWKDLHYRVDSGFKRMMELSLMKVDDNNELRMHDHLRDLGRAIARPAHKKLWKCSRLWDEEAITVQRSEMERLKVLNLSKCSALESTPKLSKFQSLEMLILENCDSLAEIDPSIGDVKRLVSLNLRYCGSLQVLPAQLGELRELEELLVDETDIQEIPECIGSLVKLKTLSAVGCRLLTRVPSSLRHLVNLLTLNMKNCKILPQLLDSFQALGGLQRLSLEYCCKLGRIPPSIAKLGELFELDLSHTIIDELPESMGELKKLKILRISHSKIKKLPRAIGELKSLQELHASGCSELEGQIPREISGLSSLKTLRLGGKKISGLPENFRELSSLENLNLLGCEQLQSLPEPPSRLSSLQLTCRSDKLPSLSHLTHLKELTLDSCMSLQSIPELPSCIWKLRVQMCPNLEKLSILPEWNSLSELELLQCYGLKELDGLEALTSLRMLNLSISTDLSDVNNFDNLDRVSSSDTRSFVFKKVDNLHVIGGLEKLGSLEVLNICERKHIARLNLSKSEHLRQLIVNNCQRLIEIRFHDKIESLERFERDGCPPQITTLQHSTGHRIACES</sequence>
<feature type="compositionally biased region" description="Polar residues" evidence="4">
    <location>
        <begin position="37"/>
        <end position="47"/>
    </location>
</feature>
<name>A0ABM3H9V7_9MYRT</name>
<gene>
    <name evidence="7" type="primary">LOC125314630</name>
</gene>
<dbReference type="InterPro" id="IPR032675">
    <property type="entry name" value="LRR_dom_sf"/>
</dbReference>
<dbReference type="PROSITE" id="PS50104">
    <property type="entry name" value="TIR"/>
    <property type="match status" value="2"/>
</dbReference>
<dbReference type="SUPFAM" id="SSF52200">
    <property type="entry name" value="Toll/Interleukin receptor TIR domain"/>
    <property type="match status" value="2"/>
</dbReference>
<dbReference type="Proteomes" id="UP000827889">
    <property type="component" value="Chromosome 4"/>
</dbReference>
<evidence type="ECO:0000259" key="5">
    <source>
        <dbReference type="PROSITE" id="PS50104"/>
    </source>
</evidence>
<dbReference type="InterPro" id="IPR003591">
    <property type="entry name" value="Leu-rich_rpt_typical-subtyp"/>
</dbReference>
<feature type="domain" description="TIR" evidence="5">
    <location>
        <begin position="307"/>
        <end position="484"/>
    </location>
</feature>
<protein>
    <submittedName>
        <fullName evidence="7">Disease resistance protein RUN1-like isoform X2</fullName>
    </submittedName>
</protein>
<feature type="region of interest" description="Disordered" evidence="4">
    <location>
        <begin position="266"/>
        <end position="301"/>
    </location>
</feature>
<dbReference type="SMART" id="SM00369">
    <property type="entry name" value="LRR_TYP"/>
    <property type="match status" value="3"/>
</dbReference>
<dbReference type="SMART" id="SM00255">
    <property type="entry name" value="TIR"/>
    <property type="match status" value="2"/>
</dbReference>
<dbReference type="InterPro" id="IPR058192">
    <property type="entry name" value="WHD_ROQ1-like"/>
</dbReference>
<dbReference type="PRINTS" id="PR00364">
    <property type="entry name" value="DISEASERSIST"/>
</dbReference>
<feature type="compositionally biased region" description="Low complexity" evidence="4">
    <location>
        <begin position="8"/>
        <end position="22"/>
    </location>
</feature>
<proteinExistence type="predicted"/>
<dbReference type="Pfam" id="PF00931">
    <property type="entry name" value="NB-ARC"/>
    <property type="match status" value="1"/>
</dbReference>
<reference evidence="7" key="1">
    <citation type="submission" date="2025-08" db="UniProtKB">
        <authorList>
            <consortium name="RefSeq"/>
        </authorList>
    </citation>
    <scope>IDENTIFICATION</scope>
    <source>
        <tissue evidence="7">Leaf</tissue>
    </source>
</reference>
<dbReference type="SUPFAM" id="SSF52540">
    <property type="entry name" value="P-loop containing nucleoside triphosphate hydrolases"/>
    <property type="match status" value="1"/>
</dbReference>
<feature type="compositionally biased region" description="Low complexity" evidence="4">
    <location>
        <begin position="289"/>
        <end position="301"/>
    </location>
</feature>
<dbReference type="RefSeq" id="XP_048133383.1">
    <property type="nucleotide sequence ID" value="XM_048277426.1"/>
</dbReference>
<keyword evidence="3" id="KW-0611">Plant defense</keyword>
<evidence type="ECO:0000313" key="7">
    <source>
        <dbReference type="RefSeq" id="XP_048133383.1"/>
    </source>
</evidence>
<dbReference type="InterPro" id="IPR035897">
    <property type="entry name" value="Toll_tir_struct_dom_sf"/>
</dbReference>
<dbReference type="Gene3D" id="3.80.10.10">
    <property type="entry name" value="Ribonuclease Inhibitor"/>
    <property type="match status" value="3"/>
</dbReference>
<dbReference type="Pfam" id="PF01582">
    <property type="entry name" value="TIR"/>
    <property type="match status" value="2"/>
</dbReference>
<dbReference type="Gene3D" id="3.40.50.300">
    <property type="entry name" value="P-loop containing nucleotide triphosphate hydrolases"/>
    <property type="match status" value="1"/>
</dbReference>